<name>A0A0M8PDF8_9EURO</name>
<sequence>MLNVARATLRLLLASHTELKRNSTSKSVNPTTGQTRSIIAAPHHPSTSKNHPLNPAKNTNSTKMATQGPQALPPVTVQGTQAISQSAAQEFLAAYLDRAATDPSLQPNASISEHGPVSRTTTSAPNLILHNLKRVQAGLAGELLGRDLTVAKQNPGEDYLDVAAGISQTNNHEQLDDSNDLVMNDAEFGMEAEAFASQEAGIDKEERKRKKKERRLAEKKGKAQAKAEESD</sequence>
<gene>
    <name evidence="2" type="ORF">ACN38_g3193</name>
</gene>
<dbReference type="Proteomes" id="UP000037696">
    <property type="component" value="Unassembled WGS sequence"/>
</dbReference>
<protein>
    <submittedName>
        <fullName evidence="2">Uncharacterized protein</fullName>
    </submittedName>
</protein>
<evidence type="ECO:0000313" key="2">
    <source>
        <dbReference type="EMBL" id="KOS45891.1"/>
    </source>
</evidence>
<reference evidence="2 3" key="1">
    <citation type="submission" date="2015-08" db="EMBL/GenBank/DDBJ databases">
        <title>Genome sequencing of Penicillium nordicum.</title>
        <authorList>
            <person name="Nguyen H.D."/>
            <person name="Seifert K.A."/>
        </authorList>
    </citation>
    <scope>NUCLEOTIDE SEQUENCE [LARGE SCALE GENOMIC DNA]</scope>
    <source>
        <strain evidence="2 3">DAOMC 185683</strain>
    </source>
</reference>
<comment type="caution">
    <text evidence="2">The sequence shown here is derived from an EMBL/GenBank/DDBJ whole genome shotgun (WGS) entry which is preliminary data.</text>
</comment>
<dbReference type="OrthoDB" id="5426872at2759"/>
<dbReference type="EMBL" id="LHQQ01000037">
    <property type="protein sequence ID" value="KOS45891.1"/>
    <property type="molecule type" value="Genomic_DNA"/>
</dbReference>
<evidence type="ECO:0000256" key="1">
    <source>
        <dbReference type="SAM" id="MobiDB-lite"/>
    </source>
</evidence>
<keyword evidence="3" id="KW-1185">Reference proteome</keyword>
<organism evidence="2 3">
    <name type="scientific">Penicillium nordicum</name>
    <dbReference type="NCBI Taxonomy" id="229535"/>
    <lineage>
        <taxon>Eukaryota</taxon>
        <taxon>Fungi</taxon>
        <taxon>Dikarya</taxon>
        <taxon>Ascomycota</taxon>
        <taxon>Pezizomycotina</taxon>
        <taxon>Eurotiomycetes</taxon>
        <taxon>Eurotiomycetidae</taxon>
        <taxon>Eurotiales</taxon>
        <taxon>Aspergillaceae</taxon>
        <taxon>Penicillium</taxon>
    </lineage>
</organism>
<feature type="region of interest" description="Disordered" evidence="1">
    <location>
        <begin position="194"/>
        <end position="231"/>
    </location>
</feature>
<proteinExistence type="predicted"/>
<dbReference type="AlphaFoldDB" id="A0A0M8PDF8"/>
<evidence type="ECO:0000313" key="3">
    <source>
        <dbReference type="Proteomes" id="UP000037696"/>
    </source>
</evidence>
<feature type="region of interest" description="Disordered" evidence="1">
    <location>
        <begin position="41"/>
        <end position="66"/>
    </location>
</feature>
<accession>A0A0M8PDF8</accession>
<feature type="compositionally biased region" description="Polar residues" evidence="1">
    <location>
        <begin position="45"/>
        <end position="66"/>
    </location>
</feature>
<feature type="compositionally biased region" description="Basic and acidic residues" evidence="1">
    <location>
        <begin position="215"/>
        <end position="231"/>
    </location>
</feature>